<protein>
    <submittedName>
        <fullName evidence="2">Uncharacterized protein DUF481</fullName>
    </submittedName>
</protein>
<feature type="chain" id="PRO_5018123755" evidence="1">
    <location>
        <begin position="21"/>
        <end position="252"/>
    </location>
</feature>
<dbReference type="Pfam" id="PF04338">
    <property type="entry name" value="DUF481"/>
    <property type="match status" value="1"/>
</dbReference>
<dbReference type="OrthoDB" id="5333575at2"/>
<keyword evidence="1" id="KW-0732">Signal</keyword>
<accession>A0A3L9ZID0</accession>
<evidence type="ECO:0000313" key="3">
    <source>
        <dbReference type="Proteomes" id="UP000271339"/>
    </source>
</evidence>
<evidence type="ECO:0000313" key="2">
    <source>
        <dbReference type="EMBL" id="RMA66472.1"/>
    </source>
</evidence>
<feature type="signal peptide" evidence="1">
    <location>
        <begin position="1"/>
        <end position="20"/>
    </location>
</feature>
<dbReference type="AlphaFoldDB" id="A0A3L9ZID0"/>
<dbReference type="InterPro" id="IPR007433">
    <property type="entry name" value="DUF481"/>
</dbReference>
<sequence>MNFRLLFFAIFLTLSTTVSSQILNAESLRKVTDTSGWSGAASLNFSLKRNTNDFFSISNSIHVQYKMDKHLVLFKNDIEFQKIEGDKFENFGISHLRYNYRLRPRLTWEVFIQGQYNKVSKIDFRGLLGTGPRFKLTEDENYKFYFGVHAMYEYEEISDGVTPDQRDIRGSSYFSFSLYPLDNLSLTSTTYYQPRFSELSDYRISSQSSIVVKLIKNFAMKTTYTFTYDAAPALGIPNSQYDLSTGLAYTFD</sequence>
<gene>
    <name evidence="2" type="ORF">BXY75_0897</name>
</gene>
<dbReference type="Proteomes" id="UP000271339">
    <property type="component" value="Unassembled WGS sequence"/>
</dbReference>
<organism evidence="2 3">
    <name type="scientific">Ulvibacter antarcticus</name>
    <dbReference type="NCBI Taxonomy" id="442714"/>
    <lineage>
        <taxon>Bacteria</taxon>
        <taxon>Pseudomonadati</taxon>
        <taxon>Bacteroidota</taxon>
        <taxon>Flavobacteriia</taxon>
        <taxon>Flavobacteriales</taxon>
        <taxon>Flavobacteriaceae</taxon>
        <taxon>Ulvibacter</taxon>
    </lineage>
</organism>
<comment type="caution">
    <text evidence="2">The sequence shown here is derived from an EMBL/GenBank/DDBJ whole genome shotgun (WGS) entry which is preliminary data.</text>
</comment>
<name>A0A3L9ZID0_9FLAO</name>
<reference evidence="2 3" key="1">
    <citation type="submission" date="2018-10" db="EMBL/GenBank/DDBJ databases">
        <title>Genomic Encyclopedia of Archaeal and Bacterial Type Strains, Phase II (KMG-II): from individual species to whole genera.</title>
        <authorList>
            <person name="Goeker M."/>
        </authorList>
    </citation>
    <scope>NUCLEOTIDE SEQUENCE [LARGE SCALE GENOMIC DNA]</scope>
    <source>
        <strain evidence="2 3">DSM 23424</strain>
    </source>
</reference>
<proteinExistence type="predicted"/>
<evidence type="ECO:0000256" key="1">
    <source>
        <dbReference type="SAM" id="SignalP"/>
    </source>
</evidence>
<dbReference type="EMBL" id="REFC01000011">
    <property type="protein sequence ID" value="RMA66472.1"/>
    <property type="molecule type" value="Genomic_DNA"/>
</dbReference>
<keyword evidence="3" id="KW-1185">Reference proteome</keyword>